<accession>A0A1Q4HF76</accession>
<comment type="caution">
    <text evidence="3">The sequence shown here is derived from an EMBL/GenBank/DDBJ whole genome shotgun (WGS) entry which is preliminary data.</text>
</comment>
<feature type="domain" description="Mce/MlaD" evidence="1">
    <location>
        <begin position="39"/>
        <end position="118"/>
    </location>
</feature>
<dbReference type="Proteomes" id="UP000191039">
    <property type="component" value="Unassembled WGS sequence"/>
</dbReference>
<dbReference type="OrthoDB" id="338143at2"/>
<name>A0A1Q4HF76_9MYCO</name>
<dbReference type="GO" id="GO:0005576">
    <property type="term" value="C:extracellular region"/>
    <property type="evidence" value="ECO:0007669"/>
    <property type="project" value="TreeGrafter"/>
</dbReference>
<evidence type="ECO:0000313" key="6">
    <source>
        <dbReference type="Proteomes" id="UP000220340"/>
    </source>
</evidence>
<evidence type="ECO:0000313" key="4">
    <source>
        <dbReference type="EMBL" id="PEG54565.1"/>
    </source>
</evidence>
<dbReference type="Pfam" id="PF02470">
    <property type="entry name" value="MlaD"/>
    <property type="match status" value="1"/>
</dbReference>
<reference evidence="4 6" key="2">
    <citation type="submission" date="2017-10" db="EMBL/GenBank/DDBJ databases">
        <title>The new phylogeny of genus Mycobacterium.</title>
        <authorList>
            <person name="Tortoli E."/>
            <person name="Trovato A."/>
            <person name="Cirillo D.M."/>
        </authorList>
    </citation>
    <scope>NUCLEOTIDE SEQUENCE [LARGE SCALE GENOMIC DNA]</scope>
    <source>
        <strain evidence="4 6">IP141170001</strain>
    </source>
</reference>
<evidence type="ECO:0000313" key="3">
    <source>
        <dbReference type="EMBL" id="OPE54770.1"/>
    </source>
</evidence>
<dbReference type="AlphaFoldDB" id="A0A1Q4HF76"/>
<dbReference type="NCBIfam" id="TIGR00996">
    <property type="entry name" value="Mtu_fam_mce"/>
    <property type="match status" value="1"/>
</dbReference>
<dbReference type="InterPro" id="IPR052336">
    <property type="entry name" value="MlaD_Phospholipid_Transporter"/>
</dbReference>
<protein>
    <submittedName>
        <fullName evidence="4">Mammalian cell entry protein</fullName>
    </submittedName>
</protein>
<evidence type="ECO:0000313" key="5">
    <source>
        <dbReference type="Proteomes" id="UP000191039"/>
    </source>
</evidence>
<dbReference type="EMBL" id="MIJD01000065">
    <property type="protein sequence ID" value="OPE54770.1"/>
    <property type="molecule type" value="Genomic_DNA"/>
</dbReference>
<dbReference type="InterPro" id="IPR024516">
    <property type="entry name" value="Mce_C"/>
</dbReference>
<dbReference type="PANTHER" id="PTHR33371">
    <property type="entry name" value="INTERMEMBRANE PHOSPHOLIPID TRANSPORT SYSTEM BINDING PROTEIN MLAD-RELATED"/>
    <property type="match status" value="1"/>
</dbReference>
<feature type="domain" description="Mammalian cell entry C-terminal" evidence="2">
    <location>
        <begin position="125"/>
        <end position="317"/>
    </location>
</feature>
<dbReference type="EMBL" id="PDCR01000011">
    <property type="protein sequence ID" value="PEG54565.1"/>
    <property type="molecule type" value="Genomic_DNA"/>
</dbReference>
<dbReference type="InterPro" id="IPR003399">
    <property type="entry name" value="Mce/MlaD"/>
</dbReference>
<proteinExistence type="predicted"/>
<dbReference type="STRING" id="1801.BRW64_11815"/>
<dbReference type="Pfam" id="PF11887">
    <property type="entry name" value="Mce4_CUP1"/>
    <property type="match status" value="1"/>
</dbReference>
<dbReference type="RefSeq" id="WP_073856416.1">
    <property type="nucleotide sequence ID" value="NZ_BAAATC010000020.1"/>
</dbReference>
<organism evidence="3 5">
    <name type="scientific">Mycolicibacterium diernhoferi</name>
    <dbReference type="NCBI Taxonomy" id="1801"/>
    <lineage>
        <taxon>Bacteria</taxon>
        <taxon>Bacillati</taxon>
        <taxon>Actinomycetota</taxon>
        <taxon>Actinomycetes</taxon>
        <taxon>Mycobacteriales</taxon>
        <taxon>Mycobacteriaceae</taxon>
        <taxon>Mycolicibacterium</taxon>
    </lineage>
</organism>
<sequence length="354" mass="38162">MTTRSRSRKLIWLIAFLTVCLTLTWMILVTLRRDVHGDTFTYTAQFTDVTGLRAGSDVRVAGVRVGRVDEVSLDESGPNAEPLATVRFRVQRDQPLYGNTKAAVVYQNIIGQRYIGLTLADFGRPERLSDGAVIPVERTEPSFDVTALLNGFEPMFTLLDPTNRGNLSNALINALQGDSDSVVMLVSQTSELAQSMAGPDQVLGRVIDSLNAVTANLASRGTDLQTTLTQMRSVVTGLNARRDQLVQSTGSIAAVVSRLSAITSAAQPDLHELLAREPGMLASMVANRDGWATLGSNLPAVLKGLSRITGDSTAMSATACDFNFTLFNFLRPIVPTIVNAATPGGQRKYSAKCR</sequence>
<evidence type="ECO:0000259" key="2">
    <source>
        <dbReference type="Pfam" id="PF11887"/>
    </source>
</evidence>
<reference evidence="3 5" key="1">
    <citation type="submission" date="2016-09" db="EMBL/GenBank/DDBJ databases">
        <title>genome sequences of unsequenced Mycobacteria.</title>
        <authorList>
            <person name="Greninger A.L."/>
            <person name="Jerome K.R."/>
            <person name="Mcnair B."/>
            <person name="Wallis C."/>
            <person name="Fang F."/>
        </authorList>
    </citation>
    <scope>NUCLEOTIDE SEQUENCE [LARGE SCALE GENOMIC DNA]</scope>
    <source>
        <strain evidence="3 5">BM1</strain>
    </source>
</reference>
<evidence type="ECO:0000259" key="1">
    <source>
        <dbReference type="Pfam" id="PF02470"/>
    </source>
</evidence>
<gene>
    <name evidence="3" type="ORF">BV510_08535</name>
    <name evidence="4" type="ORF">CRI78_10225</name>
</gene>
<dbReference type="PANTHER" id="PTHR33371:SF17">
    <property type="entry name" value="MCE-FAMILY PROTEIN MCE1B"/>
    <property type="match status" value="1"/>
</dbReference>
<keyword evidence="6" id="KW-1185">Reference proteome</keyword>
<dbReference type="InterPro" id="IPR005693">
    <property type="entry name" value="Mce"/>
</dbReference>
<dbReference type="Proteomes" id="UP000220340">
    <property type="component" value="Unassembled WGS sequence"/>
</dbReference>
<dbReference type="GO" id="GO:0051701">
    <property type="term" value="P:biological process involved in interaction with host"/>
    <property type="evidence" value="ECO:0007669"/>
    <property type="project" value="TreeGrafter"/>
</dbReference>